<evidence type="ECO:0000313" key="2">
    <source>
        <dbReference type="Proteomes" id="UP000296049"/>
    </source>
</evidence>
<dbReference type="Proteomes" id="UP000296049">
    <property type="component" value="Unassembled WGS sequence"/>
</dbReference>
<dbReference type="EMBL" id="KB742404">
    <property type="protein sequence ID" value="EOB08975.1"/>
    <property type="molecule type" value="Genomic_DNA"/>
</dbReference>
<organism evidence="1 2">
    <name type="scientific">Anas platyrhynchos</name>
    <name type="common">Mallard</name>
    <name type="synonym">Anas boschas</name>
    <dbReference type="NCBI Taxonomy" id="8839"/>
    <lineage>
        <taxon>Eukaryota</taxon>
        <taxon>Metazoa</taxon>
        <taxon>Chordata</taxon>
        <taxon>Craniata</taxon>
        <taxon>Vertebrata</taxon>
        <taxon>Euteleostomi</taxon>
        <taxon>Archelosauria</taxon>
        <taxon>Archosauria</taxon>
        <taxon>Dinosauria</taxon>
        <taxon>Saurischia</taxon>
        <taxon>Theropoda</taxon>
        <taxon>Coelurosauria</taxon>
        <taxon>Aves</taxon>
        <taxon>Neognathae</taxon>
        <taxon>Galloanserae</taxon>
        <taxon>Anseriformes</taxon>
        <taxon>Anatidae</taxon>
        <taxon>Anatinae</taxon>
        <taxon>Anas</taxon>
    </lineage>
</organism>
<dbReference type="AlphaFoldDB" id="R0M4D8"/>
<sequence>MAQPSEMLPVVLVNVLSIAHRTDQLAPHKMTVQLSPSQVVFQGFSSIDLKLYPPTYQQTPPGKGMTVHSLYVQHQHKQDKGLVVQLVESSSTPEVQSYVSRLCFTFKKRAKITNMGIWDTVASKTQQLSQRYPTDQAPMGVTPFQ</sequence>
<proteinExistence type="predicted"/>
<reference evidence="2" key="1">
    <citation type="journal article" date="2013" name="Nat. Genet.">
        <title>The duck genome and transcriptome provide insight into an avian influenza virus reservoir species.</title>
        <authorList>
            <person name="Huang Y."/>
            <person name="Li Y."/>
            <person name="Burt D.W."/>
            <person name="Chen H."/>
            <person name="Zhang Y."/>
            <person name="Qian W."/>
            <person name="Kim H."/>
            <person name="Gan S."/>
            <person name="Zhao Y."/>
            <person name="Li J."/>
            <person name="Yi K."/>
            <person name="Feng H."/>
            <person name="Zhu P."/>
            <person name="Li B."/>
            <person name="Liu Q."/>
            <person name="Fairley S."/>
            <person name="Magor K.E."/>
            <person name="Du Z."/>
            <person name="Hu X."/>
            <person name="Goodman L."/>
            <person name="Tafer H."/>
            <person name="Vignal A."/>
            <person name="Lee T."/>
            <person name="Kim K.W."/>
            <person name="Sheng Z."/>
            <person name="An Y."/>
            <person name="Searle S."/>
            <person name="Herrero J."/>
            <person name="Groenen M.A."/>
            <person name="Crooijmans R.P."/>
            <person name="Faraut T."/>
            <person name="Cai Q."/>
            <person name="Webster R.G."/>
            <person name="Aldridge J.R."/>
            <person name="Warren W.C."/>
            <person name="Bartschat S."/>
            <person name="Kehr S."/>
            <person name="Marz M."/>
            <person name="Stadler P.F."/>
            <person name="Smith J."/>
            <person name="Kraus R.H."/>
            <person name="Zhao Y."/>
            <person name="Ren L."/>
            <person name="Fei J."/>
            <person name="Morisson M."/>
            <person name="Kaiser P."/>
            <person name="Griffin D.K."/>
            <person name="Rao M."/>
            <person name="Pitel F."/>
            <person name="Wang J."/>
            <person name="Li N."/>
        </authorList>
    </citation>
    <scope>NUCLEOTIDE SEQUENCE [LARGE SCALE GENOMIC DNA]</scope>
</reference>
<gene>
    <name evidence="1" type="ORF">Anapl_03957</name>
</gene>
<name>R0M4D8_ANAPL</name>
<keyword evidence="2" id="KW-1185">Reference proteome</keyword>
<protein>
    <submittedName>
        <fullName evidence="1">Uncharacterized protein</fullName>
    </submittedName>
</protein>
<accession>R0M4D8</accession>
<evidence type="ECO:0000313" key="1">
    <source>
        <dbReference type="EMBL" id="EOB08975.1"/>
    </source>
</evidence>